<dbReference type="Proteomes" id="UP000002213">
    <property type="component" value="Chromosome"/>
</dbReference>
<dbReference type="GO" id="GO:0003941">
    <property type="term" value="F:L-serine ammonia-lyase activity"/>
    <property type="evidence" value="ECO:0007669"/>
    <property type="project" value="TreeGrafter"/>
</dbReference>
<dbReference type="KEGG" id="ami:Amir_3582"/>
<dbReference type="eggNOG" id="COG1171">
    <property type="taxonomic scope" value="Bacteria"/>
</dbReference>
<proteinExistence type="predicted"/>
<dbReference type="GO" id="GO:0006567">
    <property type="term" value="P:L-threonine catabolic process"/>
    <property type="evidence" value="ECO:0007669"/>
    <property type="project" value="TreeGrafter"/>
</dbReference>
<dbReference type="RefSeq" id="WP_015802360.1">
    <property type="nucleotide sequence ID" value="NC_013093.1"/>
</dbReference>
<evidence type="ECO:0000256" key="2">
    <source>
        <dbReference type="ARBA" id="ARBA00022898"/>
    </source>
</evidence>
<dbReference type="InterPro" id="IPR036052">
    <property type="entry name" value="TrpB-like_PALP_sf"/>
</dbReference>
<protein>
    <submittedName>
        <fullName evidence="6">Pyridoxal-5'-phosphate-dependent protein beta subunit</fullName>
    </submittedName>
</protein>
<dbReference type="STRING" id="446462.Amir_3582"/>
<accession>C6WBQ5</accession>
<evidence type="ECO:0000313" key="7">
    <source>
        <dbReference type="Proteomes" id="UP000002213"/>
    </source>
</evidence>
<dbReference type="GO" id="GO:0004794">
    <property type="term" value="F:threonine deaminase activity"/>
    <property type="evidence" value="ECO:0007669"/>
    <property type="project" value="TreeGrafter"/>
</dbReference>
<dbReference type="SUPFAM" id="SSF53686">
    <property type="entry name" value="Tryptophan synthase beta subunit-like PLP-dependent enzymes"/>
    <property type="match status" value="1"/>
</dbReference>
<dbReference type="GO" id="GO:0006565">
    <property type="term" value="P:L-serine catabolic process"/>
    <property type="evidence" value="ECO:0007669"/>
    <property type="project" value="TreeGrafter"/>
</dbReference>
<dbReference type="PANTHER" id="PTHR48078">
    <property type="entry name" value="THREONINE DEHYDRATASE, MITOCHONDRIAL-RELATED"/>
    <property type="match status" value="1"/>
</dbReference>
<feature type="region of interest" description="Disordered" evidence="4">
    <location>
        <begin position="445"/>
        <end position="469"/>
    </location>
</feature>
<dbReference type="EMBL" id="CP001630">
    <property type="protein sequence ID" value="ACU37472.1"/>
    <property type="molecule type" value="Genomic_DNA"/>
</dbReference>
<evidence type="ECO:0000256" key="3">
    <source>
        <dbReference type="ARBA" id="ARBA00023239"/>
    </source>
</evidence>
<dbReference type="InterPro" id="IPR050147">
    <property type="entry name" value="Ser/Thr_Dehydratase"/>
</dbReference>
<gene>
    <name evidence="6" type="ordered locus">Amir_3582</name>
</gene>
<evidence type="ECO:0000256" key="1">
    <source>
        <dbReference type="ARBA" id="ARBA00001933"/>
    </source>
</evidence>
<keyword evidence="3" id="KW-0456">Lyase</keyword>
<feature type="region of interest" description="Disordered" evidence="4">
    <location>
        <begin position="15"/>
        <end position="82"/>
    </location>
</feature>
<name>C6WBQ5_ACTMD</name>
<dbReference type="PANTHER" id="PTHR48078:SF6">
    <property type="entry name" value="L-THREONINE DEHYDRATASE CATABOLIC TDCB"/>
    <property type="match status" value="1"/>
</dbReference>
<dbReference type="AlphaFoldDB" id="C6WBQ5"/>
<dbReference type="GO" id="GO:0009097">
    <property type="term" value="P:isoleucine biosynthetic process"/>
    <property type="evidence" value="ECO:0007669"/>
    <property type="project" value="TreeGrafter"/>
</dbReference>
<dbReference type="Gene3D" id="3.40.50.1100">
    <property type="match status" value="2"/>
</dbReference>
<keyword evidence="7" id="KW-1185">Reference proteome</keyword>
<feature type="domain" description="Tryptophan synthase beta chain-like PALP" evidence="5">
    <location>
        <begin position="123"/>
        <end position="380"/>
    </location>
</feature>
<comment type="cofactor">
    <cofactor evidence="1">
        <name>pyridoxal 5'-phosphate</name>
        <dbReference type="ChEBI" id="CHEBI:597326"/>
    </cofactor>
</comment>
<organism evidence="6 7">
    <name type="scientific">Actinosynnema mirum (strain ATCC 29888 / DSM 43827 / JCM 3225 / NBRC 14064 / NCIMB 13271 / NRRL B-12336 / IMRU 3971 / 101)</name>
    <dbReference type="NCBI Taxonomy" id="446462"/>
    <lineage>
        <taxon>Bacteria</taxon>
        <taxon>Bacillati</taxon>
        <taxon>Actinomycetota</taxon>
        <taxon>Actinomycetes</taxon>
        <taxon>Pseudonocardiales</taxon>
        <taxon>Pseudonocardiaceae</taxon>
        <taxon>Actinosynnema</taxon>
    </lineage>
</organism>
<evidence type="ECO:0000313" key="6">
    <source>
        <dbReference type="EMBL" id="ACU37472.1"/>
    </source>
</evidence>
<evidence type="ECO:0000256" key="4">
    <source>
        <dbReference type="SAM" id="MobiDB-lite"/>
    </source>
</evidence>
<dbReference type="Pfam" id="PF00291">
    <property type="entry name" value="PALP"/>
    <property type="match status" value="1"/>
</dbReference>
<feature type="region of interest" description="Disordered" evidence="4">
    <location>
        <begin position="407"/>
        <end position="426"/>
    </location>
</feature>
<evidence type="ECO:0000259" key="5">
    <source>
        <dbReference type="Pfam" id="PF00291"/>
    </source>
</evidence>
<dbReference type="HOGENOM" id="CLU_582203_0_0_11"/>
<dbReference type="InterPro" id="IPR001926">
    <property type="entry name" value="TrpB-like_PALP"/>
</dbReference>
<sequence length="469" mass="45982">MNRLAAWSGRANATGAAGAAGATGTAGAAGATGTAGAAGTAGTAGAAGARDRATAPGLPDWAEPADRTIPPRLATTPGQTTALGAATTSGRLAPLGHADVPPTPATAPPTRADVLAAALRLEGHVLRTPLLALESLPGVLLKAEHAQRAGSFKIRGAANALLAAPCAEVVTGSSGNHGLAVATLGRSLGVRVTVVMAAGASAAKADALRRLGATVLAVPGGVDERDARARELAARTGARLVPSSDDALVVAGQGTVGLEVFEDAPGVGTVFVPVGGGGLLAGVCLAARDLPVRVVGVEPADARRYARSLAEGAPVLVPPSRSVADGLRGQRPGAVTLPVITRRVDELVAVDDDAVEHAAELLRRAGVRAEPSGAAALAGALTTGFTGTAAVVVSGGNTAEALAATGRRRTAGGRGAGSPRAGARRIPTRRITPTDLTATHLVPTHSTPTDLTTHPAGAVPGAPTRGVRS</sequence>
<feature type="compositionally biased region" description="Low complexity" evidence="4">
    <location>
        <begin position="15"/>
        <end position="48"/>
    </location>
</feature>
<keyword evidence="2" id="KW-0663">Pyridoxal phosphate</keyword>
<reference evidence="6 7" key="1">
    <citation type="journal article" date="2009" name="Stand. Genomic Sci.">
        <title>Complete genome sequence of Actinosynnema mirum type strain (101).</title>
        <authorList>
            <person name="Land M."/>
            <person name="Lapidus A."/>
            <person name="Mayilraj S."/>
            <person name="Chen F."/>
            <person name="Copeland A."/>
            <person name="Del Rio T.G."/>
            <person name="Nolan M."/>
            <person name="Lucas S."/>
            <person name="Tice H."/>
            <person name="Cheng J.F."/>
            <person name="Chertkov O."/>
            <person name="Bruce D."/>
            <person name="Goodwin L."/>
            <person name="Pitluck S."/>
            <person name="Rohde M."/>
            <person name="Goker M."/>
            <person name="Pati A."/>
            <person name="Ivanova N."/>
            <person name="Mavromatis K."/>
            <person name="Chen A."/>
            <person name="Palaniappan K."/>
            <person name="Hauser L."/>
            <person name="Chang Y.J."/>
            <person name="Jeffries C.C."/>
            <person name="Brettin T."/>
            <person name="Detter J.C."/>
            <person name="Han C."/>
            <person name="Chain P."/>
            <person name="Tindall B.J."/>
            <person name="Bristow J."/>
            <person name="Eisen J.A."/>
            <person name="Markowitz V."/>
            <person name="Hugenholtz P."/>
            <person name="Kyrpides N.C."/>
            <person name="Klenk H.P."/>
        </authorList>
    </citation>
    <scope>NUCLEOTIDE SEQUENCE [LARGE SCALE GENOMIC DNA]</scope>
    <source>
        <strain evidence="7">ATCC 29888 / DSM 43827 / JCM 3225 / NBRC 14064 / NCIMB 13271 / NRRL B-12336 / IMRU 3971 / 101</strain>
    </source>
</reference>